<dbReference type="InterPro" id="IPR011050">
    <property type="entry name" value="Pectin_lyase_fold/virulence"/>
</dbReference>
<sequence length="1074" mass="112624">MKFRYLISLAVATALLTGCNNEDDFGTKVTNGMLRATMESNASGMARAGFDANGAFYWSEGDRLGVTMQNGADYTTGFTALTLVEGGAGQATASFSGDMTGTIAGYAAYPYNDGHAVSTTNGTITLTYNFPKEYSYTKVDADYQTDTKGKGNSYNPAMWGKIENSNVALKHLGGVFCIKFAKLPVGDKLKLTFTADQKIVGKYTVTLSGSEPELEATTATDDSEKTVSIAFGNTAQNTSGTFYIPVPTGNYTNVRVKILNDTEELANVFGGSYTIARKDLKKLSISSGTITGGEAQTVSSVSEVADALGKNTAVTVSGEVSGTSNKIEVPAAQSPETPISIAFQSVASGAKIEFEDKATSETSSSVKDMTIALPETESVEVAPVVNVNMPNTTVTLSSNGGSTTIKEATASTAENTLVVDAGVTITKLIVKKGNVRVKKGATITAIERHSENSNVVKVFVESGAKYPDLSANTNFEIVDAAIAEMEAVAKAGGNFILEQDVTLFRPLVVEGALTLDLNGHSIKAKTTGLEQVLNTKDAVVLVRRGAQLTINDSSNGKGSIDYNGVESVYTAVKLTDGNDTGSEVAKLTVNGGTLKGYYYGISGNGTRHGTEVVINGGAITAANTGEGTAIYHPQDGLLTVNGGTVSAPTGIEMRSGTLTVNAGAIKSTVSTFDEKGNGSGTTMTGVAVAVSQHVTDKDLKVVINGGTLTGPYALYEKDLQNETGTKALEIKDGIFEGQVYSKNCTAFIKGGTFSDVSALESKERALIYLTDDAKLSFVLGKDCTVSPFIVLASQVVNIDLNKKTLTIDDNLEGRTFILVKGGSLKLTDGNITDNEMGISLAADNAKLELDGIVYKATAADAAGILNDKNVQETSIIVKNSTITSGYYAVNTNAHTNPVVGSTKIVLENSHFIATETALLVNIPSTVNIDNCTFSGNHQAAFLRGGTYTIKNSSFTLKAELESTHGENNHMKQWQDGNRAAFAGITIGNYLNGAYQYLTTVTMTGVTVNVEGTHASSFPAVHVCANAAEDKGVTLTYDGSCSFTSTYDPAVEYGTANITVNGEAVKSNVKQETSN</sequence>
<dbReference type="CDD" id="cd13120">
    <property type="entry name" value="BF2867_like_N"/>
    <property type="match status" value="1"/>
</dbReference>
<dbReference type="OrthoDB" id="3177650at2"/>
<organism evidence="1 2">
    <name type="scientific">Phocaeicola massiliensis B84634 = Timone 84634 = DSM 17679 = JCM 13223</name>
    <dbReference type="NCBI Taxonomy" id="1121098"/>
    <lineage>
        <taxon>Bacteria</taxon>
        <taxon>Pseudomonadati</taxon>
        <taxon>Bacteroidota</taxon>
        <taxon>Bacteroidia</taxon>
        <taxon>Bacteroidales</taxon>
        <taxon>Bacteroidaceae</taxon>
        <taxon>Phocaeicola</taxon>
    </lineage>
</organism>
<evidence type="ECO:0000313" key="2">
    <source>
        <dbReference type="Proteomes" id="UP000017831"/>
    </source>
</evidence>
<dbReference type="Proteomes" id="UP000017831">
    <property type="component" value="Unassembled WGS sequence"/>
</dbReference>
<dbReference type="EMBL" id="AQHY01000022">
    <property type="protein sequence ID" value="EOA55039.1"/>
    <property type="molecule type" value="Genomic_DNA"/>
</dbReference>
<proteinExistence type="predicted"/>
<dbReference type="SUPFAM" id="SSF51126">
    <property type="entry name" value="Pectin lyase-like"/>
    <property type="match status" value="1"/>
</dbReference>
<dbReference type="eggNOG" id="COG3210">
    <property type="taxonomic scope" value="Bacteria"/>
</dbReference>
<comment type="caution">
    <text evidence="1">The sequence shown here is derived from an EMBL/GenBank/DDBJ whole genome shotgun (WGS) entry which is preliminary data.</text>
</comment>
<gene>
    <name evidence="1" type="ORF">HMPREF1534_01855</name>
</gene>
<dbReference type="GeneID" id="60062179"/>
<accession>U6REI3</accession>
<protein>
    <submittedName>
        <fullName evidence="1">Uncharacterized protein</fullName>
    </submittedName>
</protein>
<dbReference type="HOGENOM" id="CLU_284790_0_0_10"/>
<dbReference type="AlphaFoldDB" id="U6REI3"/>
<evidence type="ECO:0000313" key="1">
    <source>
        <dbReference type="EMBL" id="EOA55039.1"/>
    </source>
</evidence>
<dbReference type="PATRIC" id="fig|1121098.3.peg.1884"/>
<dbReference type="Gene3D" id="2.160.20.20">
    <property type="match status" value="1"/>
</dbReference>
<reference evidence="1 2" key="1">
    <citation type="submission" date="2013-04" db="EMBL/GenBank/DDBJ databases">
        <title>The Genome Sequence of Bacteroides massiliensis DSM 17679.</title>
        <authorList>
            <consortium name="The Broad Institute Genomics Platform"/>
            <person name="Earl A."/>
            <person name="Ward D."/>
            <person name="Feldgarden M."/>
            <person name="Gevers D."/>
            <person name="Martens E."/>
            <person name="Fenner L."/>
            <person name="Roux V."/>
            <person name="Mallet M.N."/>
            <person name="Raoult D."/>
            <person name="Walker B."/>
            <person name="Young S."/>
            <person name="Zeng Q."/>
            <person name="Gargeya S."/>
            <person name="Fitzgerald M."/>
            <person name="Haas B."/>
            <person name="Abouelleil A."/>
            <person name="Allen A.W."/>
            <person name="Alvarado L."/>
            <person name="Arachchi H.M."/>
            <person name="Berlin A.M."/>
            <person name="Chapman S.B."/>
            <person name="Gainer-Dewar J."/>
            <person name="Goldberg J."/>
            <person name="Griggs A."/>
            <person name="Gujja S."/>
            <person name="Hansen M."/>
            <person name="Howarth C."/>
            <person name="Imamovic A."/>
            <person name="Ireland A."/>
            <person name="Larimer J."/>
            <person name="McCowan C."/>
            <person name="Murphy C."/>
            <person name="Pearson M."/>
            <person name="Poon T.W."/>
            <person name="Priest M."/>
            <person name="Roberts A."/>
            <person name="Saif S."/>
            <person name="Shea T."/>
            <person name="Sisk P."/>
            <person name="Sykes S."/>
            <person name="Wortman J."/>
            <person name="Nusbaum C."/>
            <person name="Birren B."/>
        </authorList>
    </citation>
    <scope>NUCLEOTIDE SEQUENCE [LARGE SCALE GENOMIC DNA]</scope>
    <source>
        <strain evidence="2">B84634 / Timone 84634 / DSM 17679 / JCM 13223</strain>
    </source>
</reference>
<dbReference type="PROSITE" id="PS51257">
    <property type="entry name" value="PROKAR_LIPOPROTEIN"/>
    <property type="match status" value="1"/>
</dbReference>
<name>U6REI3_9BACT</name>
<dbReference type="RefSeq" id="WP_005939996.1">
    <property type="nucleotide sequence ID" value="NZ_KB890353.1"/>
</dbReference>
<keyword evidence="2" id="KW-1185">Reference proteome</keyword>
<dbReference type="STRING" id="1121098.HMPREF1534_01855"/>
<dbReference type="InterPro" id="IPR012332">
    <property type="entry name" value="Autotransporter_pectin_lyase_C"/>
</dbReference>